<keyword evidence="2 4" id="KW-0238">DNA-binding</keyword>
<gene>
    <name evidence="6" type="ORF">BN1232_01036</name>
</gene>
<accession>A0A0E3WBE8</accession>
<evidence type="ECO:0000256" key="4">
    <source>
        <dbReference type="PROSITE-ProRule" id="PRU00335"/>
    </source>
</evidence>
<protein>
    <submittedName>
        <fullName evidence="6">TetR family transcriptional regulator</fullName>
    </submittedName>
</protein>
<dbReference type="InterPro" id="IPR036271">
    <property type="entry name" value="Tet_transcr_reg_TetR-rel_C_sf"/>
</dbReference>
<dbReference type="InterPro" id="IPR054156">
    <property type="entry name" value="YxaF_TetR_C"/>
</dbReference>
<dbReference type="AlphaFoldDB" id="A0A0E3WBE8"/>
<evidence type="ECO:0000313" key="7">
    <source>
        <dbReference type="Proteomes" id="UP000199251"/>
    </source>
</evidence>
<evidence type="ECO:0000313" key="6">
    <source>
        <dbReference type="EMBL" id="CQD06051.1"/>
    </source>
</evidence>
<dbReference type="EMBL" id="CTEE01000001">
    <property type="protein sequence ID" value="CQD06051.1"/>
    <property type="molecule type" value="Genomic_DNA"/>
</dbReference>
<dbReference type="Pfam" id="PF21993">
    <property type="entry name" value="TetR_C_13_2"/>
    <property type="match status" value="1"/>
</dbReference>
<proteinExistence type="predicted"/>
<dbReference type="GO" id="GO:0003677">
    <property type="term" value="F:DNA binding"/>
    <property type="evidence" value="ECO:0007669"/>
    <property type="project" value="UniProtKB-UniRule"/>
</dbReference>
<dbReference type="OrthoDB" id="3827407at2"/>
<name>A0A0E3WBE8_MYCLN</name>
<dbReference type="InterPro" id="IPR001647">
    <property type="entry name" value="HTH_TetR"/>
</dbReference>
<evidence type="ECO:0000256" key="1">
    <source>
        <dbReference type="ARBA" id="ARBA00023015"/>
    </source>
</evidence>
<keyword evidence="1" id="KW-0805">Transcription regulation</keyword>
<dbReference type="SUPFAM" id="SSF46689">
    <property type="entry name" value="Homeodomain-like"/>
    <property type="match status" value="1"/>
</dbReference>
<feature type="DNA-binding region" description="H-T-H motif" evidence="4">
    <location>
        <begin position="31"/>
        <end position="50"/>
    </location>
</feature>
<dbReference type="PANTHER" id="PTHR47506">
    <property type="entry name" value="TRANSCRIPTIONAL REGULATORY PROTEIN"/>
    <property type="match status" value="1"/>
</dbReference>
<sequence length="204" mass="21841">MMITRKGQATRDRIVGAAAALMYQQGVAGTSTEDLQAAAGVSASQIYHYFGDKHSLTCAVIGHWSDTILMFHEPLLARLDDIDALRSWAAAIVETARANDFRGGCPLGSLASELADRDDAARDDVVAGYRRWQGVIRDGLFAMKVRGGLIDSADVDQLAMALLAALEGGLLLAKALRDGEPLRTALNTTIDHIASFATTETPRL</sequence>
<organism evidence="6 7">
    <name type="scientific">Mycobacterium lentiflavum</name>
    <dbReference type="NCBI Taxonomy" id="141349"/>
    <lineage>
        <taxon>Bacteria</taxon>
        <taxon>Bacillati</taxon>
        <taxon>Actinomycetota</taxon>
        <taxon>Actinomycetes</taxon>
        <taxon>Mycobacteriales</taxon>
        <taxon>Mycobacteriaceae</taxon>
        <taxon>Mycobacterium</taxon>
        <taxon>Mycobacterium simiae complex</taxon>
    </lineage>
</organism>
<dbReference type="Proteomes" id="UP000199251">
    <property type="component" value="Unassembled WGS sequence"/>
</dbReference>
<reference evidence="6 7" key="1">
    <citation type="submission" date="2015-03" db="EMBL/GenBank/DDBJ databases">
        <authorList>
            <person name="Urmite Genomes"/>
        </authorList>
    </citation>
    <scope>NUCLEOTIDE SEQUENCE [LARGE SCALE GENOMIC DNA]</scope>
    <source>
        <strain evidence="6 7">CSUR P1491</strain>
    </source>
</reference>
<dbReference type="Gene3D" id="1.10.357.10">
    <property type="entry name" value="Tetracycline Repressor, domain 2"/>
    <property type="match status" value="1"/>
</dbReference>
<dbReference type="SUPFAM" id="SSF48498">
    <property type="entry name" value="Tetracyclin repressor-like, C-terminal domain"/>
    <property type="match status" value="1"/>
</dbReference>
<evidence type="ECO:0000256" key="2">
    <source>
        <dbReference type="ARBA" id="ARBA00023125"/>
    </source>
</evidence>
<keyword evidence="3" id="KW-0804">Transcription</keyword>
<evidence type="ECO:0000256" key="3">
    <source>
        <dbReference type="ARBA" id="ARBA00023163"/>
    </source>
</evidence>
<feature type="domain" description="HTH tetR-type" evidence="5">
    <location>
        <begin position="8"/>
        <end position="68"/>
    </location>
</feature>
<dbReference type="PRINTS" id="PR00455">
    <property type="entry name" value="HTHTETR"/>
</dbReference>
<dbReference type="InterPro" id="IPR009057">
    <property type="entry name" value="Homeodomain-like_sf"/>
</dbReference>
<dbReference type="STRING" id="141349.BN1232_01036"/>
<evidence type="ECO:0000259" key="5">
    <source>
        <dbReference type="PROSITE" id="PS50977"/>
    </source>
</evidence>
<dbReference type="Pfam" id="PF00440">
    <property type="entry name" value="TetR_N"/>
    <property type="match status" value="1"/>
</dbReference>
<dbReference type="PROSITE" id="PS50977">
    <property type="entry name" value="HTH_TETR_2"/>
    <property type="match status" value="1"/>
</dbReference>
<dbReference type="PANTHER" id="PTHR47506:SF3">
    <property type="entry name" value="HTH-TYPE TRANSCRIPTIONAL REGULATOR LMRA"/>
    <property type="match status" value="1"/>
</dbReference>